<proteinExistence type="predicted"/>
<dbReference type="EMBL" id="CP046322">
    <property type="protein sequence ID" value="QGS34995.1"/>
    <property type="molecule type" value="Genomic_DNA"/>
</dbReference>
<dbReference type="KEGG" id="cxe:FOB82_08525"/>
<dbReference type="GO" id="GO:0016740">
    <property type="term" value="F:transferase activity"/>
    <property type="evidence" value="ECO:0007669"/>
    <property type="project" value="UniProtKB-KW"/>
</dbReference>
<dbReference type="InterPro" id="IPR029062">
    <property type="entry name" value="Class_I_gatase-like"/>
</dbReference>
<protein>
    <submittedName>
        <fullName evidence="2">Type 1 glutamine amidotransferase</fullName>
    </submittedName>
</protein>
<dbReference type="Pfam" id="PF00117">
    <property type="entry name" value="GATase"/>
    <property type="match status" value="1"/>
</dbReference>
<dbReference type="RefSeq" id="WP_155869563.1">
    <property type="nucleotide sequence ID" value="NZ_CP046322.1"/>
</dbReference>
<dbReference type="PANTHER" id="PTHR42695:SF5">
    <property type="entry name" value="GLUTAMINE AMIDOTRANSFERASE YLR126C-RELATED"/>
    <property type="match status" value="1"/>
</dbReference>
<dbReference type="PROSITE" id="PS51273">
    <property type="entry name" value="GATASE_TYPE_1"/>
    <property type="match status" value="1"/>
</dbReference>
<dbReference type="AlphaFoldDB" id="A0A6B8U088"/>
<gene>
    <name evidence="2" type="ORF">FOB82_08525</name>
</gene>
<keyword evidence="2" id="KW-0808">Transferase</keyword>
<dbReference type="Proteomes" id="UP000426857">
    <property type="component" value="Chromosome"/>
</dbReference>
<organism evidence="2 3">
    <name type="scientific">Corynebacterium xerosis</name>
    <dbReference type="NCBI Taxonomy" id="1725"/>
    <lineage>
        <taxon>Bacteria</taxon>
        <taxon>Bacillati</taxon>
        <taxon>Actinomycetota</taxon>
        <taxon>Actinomycetes</taxon>
        <taxon>Mycobacteriales</taxon>
        <taxon>Corynebacteriaceae</taxon>
        <taxon>Corynebacterium</taxon>
    </lineage>
</organism>
<feature type="domain" description="Glutamine amidotransferase" evidence="1">
    <location>
        <begin position="89"/>
        <end position="227"/>
    </location>
</feature>
<dbReference type="GO" id="GO:0005829">
    <property type="term" value="C:cytosol"/>
    <property type="evidence" value="ECO:0007669"/>
    <property type="project" value="TreeGrafter"/>
</dbReference>
<reference evidence="2 3" key="1">
    <citation type="submission" date="2019-11" db="EMBL/GenBank/DDBJ databases">
        <title>FDA dAtabase for Regulatory Grade micrObial Sequences (FDA-ARGOS): Supporting development and validation of Infectious Disease Dx tests.</title>
        <authorList>
            <person name="Kerrigan L."/>
            <person name="Long C."/>
            <person name="Tallon L."/>
            <person name="Sadzewicz L."/>
            <person name="Vavikolanu K."/>
            <person name="Mehta A."/>
            <person name="Aluvathingal J."/>
            <person name="Nadendla S."/>
            <person name="Yan Y."/>
            <person name="Sichtig H."/>
        </authorList>
    </citation>
    <scope>NUCLEOTIDE SEQUENCE [LARGE SCALE GENOMIC DNA]</scope>
    <source>
        <strain evidence="2 3">FDAARGOS_674</strain>
    </source>
</reference>
<dbReference type="InterPro" id="IPR017926">
    <property type="entry name" value="GATASE"/>
</dbReference>
<dbReference type="PANTHER" id="PTHR42695">
    <property type="entry name" value="GLUTAMINE AMIDOTRANSFERASE YLR126C-RELATED"/>
    <property type="match status" value="1"/>
</dbReference>
<sequence length="290" mass="30029">MITVVHEESAPMPQPMPVRPAAMASDAAPAATASATTPTRRIVIFQPDEGVPTDRIGPWLEEAGTESSAVELWREPVPGVVELLGDPAPASLIILGGRDNAMNHTAYPWLDDVHALIRGAVAADVPVLGICLGHQILADALGGEVVVGHPTAGEEGARVVSLGDAGRADSLFGGLGEAFTVAESHHDAVVRAPEGATVLASSEDCPIQAFRIGSAVGVQFHPEASPELMALWTAGDGGDGEAMLSQMRGADDEVRAAGRSLIAAFVREKFSAPRPGRVAAKAWRGAVVKR</sequence>
<dbReference type="CDD" id="cd01741">
    <property type="entry name" value="GATase1_1"/>
    <property type="match status" value="1"/>
</dbReference>
<dbReference type="InterPro" id="IPR044992">
    <property type="entry name" value="ChyE-like"/>
</dbReference>
<accession>A0A6B8U088</accession>
<dbReference type="Gene3D" id="3.40.50.880">
    <property type="match status" value="1"/>
</dbReference>
<evidence type="ECO:0000313" key="2">
    <source>
        <dbReference type="EMBL" id="QGS34995.1"/>
    </source>
</evidence>
<dbReference type="SUPFAM" id="SSF52317">
    <property type="entry name" value="Class I glutamine amidotransferase-like"/>
    <property type="match status" value="1"/>
</dbReference>
<name>A0A6B8U088_9CORY</name>
<keyword evidence="2" id="KW-0315">Glutamine amidotransferase</keyword>
<evidence type="ECO:0000313" key="3">
    <source>
        <dbReference type="Proteomes" id="UP000426857"/>
    </source>
</evidence>
<evidence type="ECO:0000259" key="1">
    <source>
        <dbReference type="Pfam" id="PF00117"/>
    </source>
</evidence>